<evidence type="ECO:0000256" key="1">
    <source>
        <dbReference type="SAM" id="MobiDB-lite"/>
    </source>
</evidence>
<protein>
    <submittedName>
        <fullName evidence="2">Uncharacterized protein</fullName>
    </submittedName>
</protein>
<name>A0ABN8ZRA4_RANTA</name>
<reference evidence="2" key="1">
    <citation type="submission" date="2023-04" db="EMBL/GenBank/DDBJ databases">
        <authorList>
            <consortium name="ELIXIR-Norway"/>
        </authorList>
    </citation>
    <scope>NUCLEOTIDE SEQUENCE [LARGE SCALE GENOMIC DNA]</scope>
</reference>
<dbReference type="Proteomes" id="UP001176941">
    <property type="component" value="Chromosome 5"/>
</dbReference>
<gene>
    <name evidence="2" type="ORF">MRATA1EN1_LOCUS25015</name>
</gene>
<evidence type="ECO:0000313" key="2">
    <source>
        <dbReference type="EMBL" id="CAI9176053.1"/>
    </source>
</evidence>
<dbReference type="EMBL" id="OX459941">
    <property type="protein sequence ID" value="CAI9176053.1"/>
    <property type="molecule type" value="Genomic_DNA"/>
</dbReference>
<organism evidence="2 3">
    <name type="scientific">Rangifer tarandus platyrhynchus</name>
    <name type="common">Svalbard reindeer</name>
    <dbReference type="NCBI Taxonomy" id="3082113"/>
    <lineage>
        <taxon>Eukaryota</taxon>
        <taxon>Metazoa</taxon>
        <taxon>Chordata</taxon>
        <taxon>Craniata</taxon>
        <taxon>Vertebrata</taxon>
        <taxon>Euteleostomi</taxon>
        <taxon>Mammalia</taxon>
        <taxon>Eutheria</taxon>
        <taxon>Laurasiatheria</taxon>
        <taxon>Artiodactyla</taxon>
        <taxon>Ruminantia</taxon>
        <taxon>Pecora</taxon>
        <taxon>Cervidae</taxon>
        <taxon>Odocoileinae</taxon>
        <taxon>Rangifer</taxon>
    </lineage>
</organism>
<evidence type="ECO:0000313" key="3">
    <source>
        <dbReference type="Proteomes" id="UP001176941"/>
    </source>
</evidence>
<feature type="compositionally biased region" description="Basic and acidic residues" evidence="1">
    <location>
        <begin position="31"/>
        <end position="48"/>
    </location>
</feature>
<keyword evidence="3" id="KW-1185">Reference proteome</keyword>
<proteinExistence type="predicted"/>
<sequence>MVVEQQALVLGARNFSDMDAPPALGTSPLRLSEKRGSPGPGKRSEDRAASCSLGGRPSTPRRAKTLGALARGSAQGASPPLDFRSILRRSVLPPPPQGLEGPFRVSSGQTHTRRGPHPSGSAPSRPRHLVCKGEGSPIAGDLSLPAAL</sequence>
<accession>A0ABN8ZRA4</accession>
<feature type="region of interest" description="Disordered" evidence="1">
    <location>
        <begin position="11"/>
        <end position="148"/>
    </location>
</feature>